<dbReference type="PIRSF" id="PIRSF017082">
    <property type="entry name" value="YflP"/>
    <property type="match status" value="1"/>
</dbReference>
<evidence type="ECO:0000256" key="2">
    <source>
        <dbReference type="SAM" id="SignalP"/>
    </source>
</evidence>
<keyword evidence="3" id="KW-0675">Receptor</keyword>
<comment type="similarity">
    <text evidence="1">Belongs to the UPF0065 (bug) family.</text>
</comment>
<dbReference type="SUPFAM" id="SSF53850">
    <property type="entry name" value="Periplasmic binding protein-like II"/>
    <property type="match status" value="1"/>
</dbReference>
<protein>
    <submittedName>
        <fullName evidence="3">Tripartite-type tricarboxylate transporter, receptor component TctC</fullName>
    </submittedName>
</protein>
<dbReference type="EMBL" id="FORH01000003">
    <property type="protein sequence ID" value="SFJ43094.1"/>
    <property type="molecule type" value="Genomic_DNA"/>
</dbReference>
<proteinExistence type="inferred from homology"/>
<evidence type="ECO:0000313" key="3">
    <source>
        <dbReference type="EMBL" id="SFJ43094.1"/>
    </source>
</evidence>
<dbReference type="InterPro" id="IPR042100">
    <property type="entry name" value="Bug_dom1"/>
</dbReference>
<dbReference type="Pfam" id="PF03401">
    <property type="entry name" value="TctC"/>
    <property type="match status" value="1"/>
</dbReference>
<organism evidence="3 4">
    <name type="scientific">Celeribacter neptunius</name>
    <dbReference type="NCBI Taxonomy" id="588602"/>
    <lineage>
        <taxon>Bacteria</taxon>
        <taxon>Pseudomonadati</taxon>
        <taxon>Pseudomonadota</taxon>
        <taxon>Alphaproteobacteria</taxon>
        <taxon>Rhodobacterales</taxon>
        <taxon>Roseobacteraceae</taxon>
        <taxon>Celeribacter</taxon>
    </lineage>
</organism>
<dbReference type="STRING" id="588602.SAMN04487991_2141"/>
<evidence type="ECO:0000313" key="4">
    <source>
        <dbReference type="Proteomes" id="UP000199630"/>
    </source>
</evidence>
<dbReference type="Gene3D" id="3.40.190.10">
    <property type="entry name" value="Periplasmic binding protein-like II"/>
    <property type="match status" value="1"/>
</dbReference>
<dbReference type="CDD" id="cd07012">
    <property type="entry name" value="PBP2_Bug_TTT"/>
    <property type="match status" value="1"/>
</dbReference>
<dbReference type="PANTHER" id="PTHR42928:SF5">
    <property type="entry name" value="BLR1237 PROTEIN"/>
    <property type="match status" value="1"/>
</dbReference>
<keyword evidence="4" id="KW-1185">Reference proteome</keyword>
<sequence>MHAHNLKTGAVALLALVAAAPAMAFPDKPIELVVPFSPGGGSDVSARVFAQCIEQHVDQKILVKNITGARGKIAEVEVRDAHADGYKLLWAHQGMDMGLATGRSDYNYTAFAPVATTVAMNYGIFAGAQSGIDSVEKLKAEVAANPGNYTIGTALNGFSHFAALDFLDQAGVSTDDVRTIPMSGDKTRIVAAIQGNLTLVPTAVGAAAPYVDSGDLSSVAVLSKDRDPRLGETLTGMEQGVDSTFPMYFTTFAPKDTPDDVVSTLAEVWMAAANDPDCQAQLQKQSMTVDAASGGALDEVLAQRYQRIEELADKFNLTATDG</sequence>
<dbReference type="AlphaFoldDB" id="A0A1I3R902"/>
<reference evidence="4" key="1">
    <citation type="submission" date="2016-10" db="EMBL/GenBank/DDBJ databases">
        <authorList>
            <person name="Varghese N."/>
            <person name="Submissions S."/>
        </authorList>
    </citation>
    <scope>NUCLEOTIDE SEQUENCE [LARGE SCALE GENOMIC DNA]</scope>
    <source>
        <strain evidence="4">DSM 26471</strain>
    </source>
</reference>
<keyword evidence="2" id="KW-0732">Signal</keyword>
<dbReference type="RefSeq" id="WP_177213094.1">
    <property type="nucleotide sequence ID" value="NZ_FORH01000003.1"/>
</dbReference>
<evidence type="ECO:0000256" key="1">
    <source>
        <dbReference type="ARBA" id="ARBA00006987"/>
    </source>
</evidence>
<dbReference type="Gene3D" id="3.40.190.150">
    <property type="entry name" value="Bordetella uptake gene, domain 1"/>
    <property type="match status" value="1"/>
</dbReference>
<dbReference type="Proteomes" id="UP000199630">
    <property type="component" value="Unassembled WGS sequence"/>
</dbReference>
<accession>A0A1I3R902</accession>
<dbReference type="InterPro" id="IPR005064">
    <property type="entry name" value="BUG"/>
</dbReference>
<gene>
    <name evidence="3" type="ORF">SAMN04487991_2141</name>
</gene>
<feature type="chain" id="PRO_5011624307" evidence="2">
    <location>
        <begin position="25"/>
        <end position="322"/>
    </location>
</feature>
<dbReference type="PANTHER" id="PTHR42928">
    <property type="entry name" value="TRICARBOXYLATE-BINDING PROTEIN"/>
    <property type="match status" value="1"/>
</dbReference>
<feature type="signal peptide" evidence="2">
    <location>
        <begin position="1"/>
        <end position="24"/>
    </location>
</feature>
<name>A0A1I3R902_9RHOB</name>